<dbReference type="Proteomes" id="UP000053327">
    <property type="component" value="Unassembled WGS sequence"/>
</dbReference>
<sequence length="259" mass="29516">MNYFIHTYILNSKSCNHIEQLYKQLNELIRDYHAVHNKCTIQKFTIGRDDFIKKKKLYLLGEILFWIKNKYENSEYLNIYTYDEFFGECANIYKQIITEDKCKTNANYDKELINLKDNFNITKAYLKGKKKSISHDDLQSPHESMCRNEVQAVQEGQGDKEQNLAYPGERGEEVSKKGKEPGGGAITGDKASAGEINMQAPVTLSHKQSGPEDMITDSTNPSTTNPLGTIIGTSLGFVLPLITLYKVRKSYLINIISFC</sequence>
<evidence type="ECO:0000313" key="2">
    <source>
        <dbReference type="EMBL" id="KMZ83191.1"/>
    </source>
</evidence>
<dbReference type="AlphaFoldDB" id="A0A0J9SKK5"/>
<dbReference type="OrthoDB" id="386822at2759"/>
<accession>A0A0J9SKK5</accession>
<name>A0A0J9SKK5_PLAV1</name>
<evidence type="ECO:0000256" key="1">
    <source>
        <dbReference type="SAM" id="MobiDB-lite"/>
    </source>
</evidence>
<evidence type="ECO:0000313" key="3">
    <source>
        <dbReference type="Proteomes" id="UP000053327"/>
    </source>
</evidence>
<proteinExistence type="predicted"/>
<dbReference type="EMBL" id="KQ234961">
    <property type="protein sequence ID" value="KMZ83191.1"/>
    <property type="molecule type" value="Genomic_DNA"/>
</dbReference>
<organism evidence="2 3">
    <name type="scientific">Plasmodium vivax (strain Brazil I)</name>
    <dbReference type="NCBI Taxonomy" id="1033975"/>
    <lineage>
        <taxon>Eukaryota</taxon>
        <taxon>Sar</taxon>
        <taxon>Alveolata</taxon>
        <taxon>Apicomplexa</taxon>
        <taxon>Aconoidasida</taxon>
        <taxon>Haemosporida</taxon>
        <taxon>Plasmodiidae</taxon>
        <taxon>Plasmodium</taxon>
        <taxon>Plasmodium (Plasmodium)</taxon>
    </lineage>
</organism>
<feature type="region of interest" description="Disordered" evidence="1">
    <location>
        <begin position="152"/>
        <end position="192"/>
    </location>
</feature>
<reference evidence="2 3" key="1">
    <citation type="submission" date="2011-08" db="EMBL/GenBank/DDBJ databases">
        <title>The Genome Sequence of Plasmodium vivax Brazil I.</title>
        <authorList>
            <consortium name="The Broad Institute Genome Sequencing Platform"/>
            <consortium name="The Broad Institute Genome Sequencing Center for Infectious Disease"/>
            <person name="Neafsey D."/>
            <person name="Carlton J."/>
            <person name="Barnwell J."/>
            <person name="Collins W."/>
            <person name="Escalante A."/>
            <person name="Mullikin J."/>
            <person name="Saul A."/>
            <person name="Guigo R."/>
            <person name="Camara F."/>
            <person name="Young S.K."/>
            <person name="Zeng Q."/>
            <person name="Gargeya S."/>
            <person name="Fitzgerald M."/>
            <person name="Haas B."/>
            <person name="Abouelleil A."/>
            <person name="Alvarado L."/>
            <person name="Arachchi H.M."/>
            <person name="Berlin A."/>
            <person name="Brown A."/>
            <person name="Chapman S.B."/>
            <person name="Chen Z."/>
            <person name="Dunbar C."/>
            <person name="Freedman E."/>
            <person name="Gearin G."/>
            <person name="Gellesch M."/>
            <person name="Goldberg J."/>
            <person name="Griggs A."/>
            <person name="Gujja S."/>
            <person name="Heiman D."/>
            <person name="Howarth C."/>
            <person name="Larson L."/>
            <person name="Lui A."/>
            <person name="MacDonald P.J.P."/>
            <person name="Montmayeur A."/>
            <person name="Murphy C."/>
            <person name="Neiman D."/>
            <person name="Pearson M."/>
            <person name="Priest M."/>
            <person name="Roberts A."/>
            <person name="Saif S."/>
            <person name="Shea T."/>
            <person name="Shenoy N."/>
            <person name="Sisk P."/>
            <person name="Stolte C."/>
            <person name="Sykes S."/>
            <person name="Wortman J."/>
            <person name="Nusbaum C."/>
            <person name="Birren B."/>
        </authorList>
    </citation>
    <scope>NUCLEOTIDE SEQUENCE [LARGE SCALE GENOMIC DNA]</scope>
    <source>
        <strain evidence="2 3">Brazil I</strain>
    </source>
</reference>
<protein>
    <submittedName>
        <fullName evidence="2">Uncharacterized protein</fullName>
    </submittedName>
</protein>
<feature type="compositionally biased region" description="Basic and acidic residues" evidence="1">
    <location>
        <begin position="169"/>
        <end position="180"/>
    </location>
</feature>
<dbReference type="Pfam" id="PF05795">
    <property type="entry name" value="Plasmodium_Vir"/>
    <property type="match status" value="1"/>
</dbReference>
<dbReference type="InterPro" id="IPR008780">
    <property type="entry name" value="Plasmodium_Vir"/>
</dbReference>
<gene>
    <name evidence="2" type="ORF">PVBG_06027</name>
</gene>